<accession>A0AAP2GRN0</accession>
<name>A0AAP2GRN0_9BACT</name>
<gene>
    <name evidence="1" type="ORF">KK083_31005</name>
</gene>
<protein>
    <submittedName>
        <fullName evidence="1">Uncharacterized protein</fullName>
    </submittedName>
</protein>
<organism evidence="1 2">
    <name type="scientific">Chryseosolibacter histidini</name>
    <dbReference type="NCBI Taxonomy" id="2782349"/>
    <lineage>
        <taxon>Bacteria</taxon>
        <taxon>Pseudomonadati</taxon>
        <taxon>Bacteroidota</taxon>
        <taxon>Cytophagia</taxon>
        <taxon>Cytophagales</taxon>
        <taxon>Chryseotaleaceae</taxon>
        <taxon>Chryseosolibacter</taxon>
    </lineage>
</organism>
<dbReference type="AlphaFoldDB" id="A0AAP2GRN0"/>
<keyword evidence="2" id="KW-1185">Reference proteome</keyword>
<comment type="caution">
    <text evidence="1">The sequence shown here is derived from an EMBL/GenBank/DDBJ whole genome shotgun (WGS) entry which is preliminary data.</text>
</comment>
<sequence length="51" mass="5812">MSNIESRQLFEKITSGVQLAVKRLIEQTKKEDGELVISRNGKVVRVKARDL</sequence>
<evidence type="ECO:0000313" key="2">
    <source>
        <dbReference type="Proteomes" id="UP001319200"/>
    </source>
</evidence>
<dbReference type="RefSeq" id="WP_254170046.1">
    <property type="nucleotide sequence ID" value="NZ_JAHESF010000067.1"/>
</dbReference>
<reference evidence="1 2" key="1">
    <citation type="submission" date="2021-05" db="EMBL/GenBank/DDBJ databases">
        <title>A Polyphasic approach of four new species of the genus Ohtaekwangia: Ohtaekwangia histidinii sp. nov., Ohtaekwangia cretensis sp. nov., Ohtaekwangia indiensis sp. nov., Ohtaekwangia reichenbachii sp. nov. from diverse environment.</title>
        <authorList>
            <person name="Octaviana S."/>
        </authorList>
    </citation>
    <scope>NUCLEOTIDE SEQUENCE [LARGE SCALE GENOMIC DNA]</scope>
    <source>
        <strain evidence="1 2">PWU4</strain>
    </source>
</reference>
<proteinExistence type="predicted"/>
<evidence type="ECO:0000313" key="1">
    <source>
        <dbReference type="EMBL" id="MBT1701363.1"/>
    </source>
</evidence>
<dbReference type="EMBL" id="JAHESF010000067">
    <property type="protein sequence ID" value="MBT1701363.1"/>
    <property type="molecule type" value="Genomic_DNA"/>
</dbReference>
<dbReference type="Proteomes" id="UP001319200">
    <property type="component" value="Unassembled WGS sequence"/>
</dbReference>